<dbReference type="Gene3D" id="3.30.980.40">
    <property type="match status" value="1"/>
</dbReference>
<comment type="subcellular location">
    <subcellularLocation>
        <location evidence="1">Membrane</location>
        <topology evidence="1">Multi-pass membrane protein</topology>
    </subcellularLocation>
</comment>
<keyword evidence="4" id="KW-0159">Chromosome partition</keyword>
<dbReference type="InterPro" id="IPR041027">
    <property type="entry name" value="FtsK_alpha"/>
</dbReference>
<dbReference type="EMBL" id="JBHUIO010000009">
    <property type="protein sequence ID" value="MFD2171284.1"/>
    <property type="molecule type" value="Genomic_DNA"/>
</dbReference>
<evidence type="ECO:0000256" key="3">
    <source>
        <dbReference type="ARBA" id="ARBA00022741"/>
    </source>
</evidence>
<evidence type="ECO:0000256" key="7">
    <source>
        <dbReference type="PROSITE-ProRule" id="PRU00289"/>
    </source>
</evidence>
<dbReference type="Pfam" id="PF01580">
    <property type="entry name" value="FtsK_SpoIIIE"/>
    <property type="match status" value="1"/>
</dbReference>
<dbReference type="InterPro" id="IPR003593">
    <property type="entry name" value="AAA+_ATPase"/>
</dbReference>
<organism evidence="11 12">
    <name type="scientific">Tumebacillus lipolyticus</name>
    <dbReference type="NCBI Taxonomy" id="1280370"/>
    <lineage>
        <taxon>Bacteria</taxon>
        <taxon>Bacillati</taxon>
        <taxon>Bacillota</taxon>
        <taxon>Bacilli</taxon>
        <taxon>Bacillales</taxon>
        <taxon>Alicyclobacillaceae</taxon>
        <taxon>Tumebacillus</taxon>
    </lineage>
</organism>
<accession>A0ABW5A102</accession>
<dbReference type="SUPFAM" id="SSF52540">
    <property type="entry name" value="P-loop containing nucleoside triphosphate hydrolases"/>
    <property type="match status" value="1"/>
</dbReference>
<evidence type="ECO:0000256" key="4">
    <source>
        <dbReference type="ARBA" id="ARBA00022829"/>
    </source>
</evidence>
<feature type="binding site" evidence="7">
    <location>
        <begin position="534"/>
        <end position="541"/>
    </location>
    <ligand>
        <name>ATP</name>
        <dbReference type="ChEBI" id="CHEBI:30616"/>
    </ligand>
</feature>
<sequence length="855" mass="93341">MARAKRKGTGAKGTGKIEQTKQFLKFELIGLSLIALAMLGLAAQGWVGKTVDYLFILLGGNWDWLLEWYLIYVAVYLMIRRQRLKMTARQWGLIVFLLVMVTWSHMNLYDTITRGHPNTQPDLFDVTMDRISAQSDYNSVVPTKNGEPIPRPSAGGGLTGFLIFSITHFLFDTAGTLFVLVMASIMAVILLTKKSLVTMLGNGRDKMSTRMASLFESLSEWWSLLWEKRGKAKQERKSRAEAKGASGDSASLWELEEDELAAMTELAPPANLANAEQQRSTEQQEQEREDMPFTVRSFADQVALEQQPEASEQGPDDELDVPKFVQGNNSGQIKIQFPVKPSTAPIDAPHQLPEFPLKGVAKQEDQIDGKPDFQPAQEDLYELPPLTLLDPQKAGQKGMGIAGVKANARKLEQTFESFGVSVKVVNAQIGPAVTQYEVQPAVGVKVSKIVNLSDDIALALAAKDIRIEAPIPGKSAIGIEVPNTEVAVVTQREVLEASEFSGNDSKMTIALGRDISGLPIVGNLAKMPHLLVAGATGSGKSVCINGIITSILYKAKPSEVKFIMVDPKMVELNVYNGIPHLMAPVVTDPRRAAYALKKVVAEMEHRYELFSKTGCRNIDGFNALMSEKGAQALPYIVVIVDELADLMMVAPGDVEDAICRLAQMARAAGIHMIIATQRPSVDVITGVIKANIPSRIAFAVSSQVDSRTILDSGGAEKLLGRGDMLYLPVGASKPVRVQGAFLSDGEVERVVSYAKSQGEANYTVDLNTIQGDDGNGAADEELDDLFYDAVTLIVENQQASVSLLQRKLKVGYARAARLVDQMEDRGFVGPFEGSKPREVKITRDQWAMMQQSASE</sequence>
<dbReference type="InterPro" id="IPR002543">
    <property type="entry name" value="FtsK_dom"/>
</dbReference>
<feature type="region of interest" description="Disordered" evidence="8">
    <location>
        <begin position="268"/>
        <end position="290"/>
    </location>
</feature>
<evidence type="ECO:0000256" key="2">
    <source>
        <dbReference type="ARBA" id="ARBA00006474"/>
    </source>
</evidence>
<dbReference type="Pfam" id="PF17854">
    <property type="entry name" value="FtsK_alpha"/>
    <property type="match status" value="1"/>
</dbReference>
<evidence type="ECO:0000313" key="12">
    <source>
        <dbReference type="Proteomes" id="UP001597343"/>
    </source>
</evidence>
<keyword evidence="6" id="KW-0238">DNA-binding</keyword>
<dbReference type="InterPro" id="IPR018541">
    <property type="entry name" value="Ftsk_gamma"/>
</dbReference>
<name>A0ABW5A102_9BACL</name>
<feature type="transmembrane region" description="Helical" evidence="9">
    <location>
        <begin position="161"/>
        <end position="191"/>
    </location>
</feature>
<evidence type="ECO:0000256" key="8">
    <source>
        <dbReference type="SAM" id="MobiDB-lite"/>
    </source>
</evidence>
<dbReference type="InterPro" id="IPR050206">
    <property type="entry name" value="FtsK/SpoIIIE/SftA"/>
</dbReference>
<dbReference type="Gene3D" id="1.10.10.10">
    <property type="entry name" value="Winged helix-like DNA-binding domain superfamily/Winged helix DNA-binding domain"/>
    <property type="match status" value="1"/>
</dbReference>
<evidence type="ECO:0000259" key="10">
    <source>
        <dbReference type="PROSITE" id="PS50901"/>
    </source>
</evidence>
<protein>
    <submittedName>
        <fullName evidence="11">DNA translocase FtsK</fullName>
    </submittedName>
</protein>
<keyword evidence="9" id="KW-0812">Transmembrane</keyword>
<dbReference type="Gene3D" id="3.40.50.300">
    <property type="entry name" value="P-loop containing nucleotide triphosphate hydrolases"/>
    <property type="match status" value="1"/>
</dbReference>
<dbReference type="SMART" id="SM00843">
    <property type="entry name" value="Ftsk_gamma"/>
    <property type="match status" value="1"/>
</dbReference>
<feature type="transmembrane region" description="Helical" evidence="9">
    <location>
        <begin position="91"/>
        <end position="109"/>
    </location>
</feature>
<dbReference type="InterPro" id="IPR036388">
    <property type="entry name" value="WH-like_DNA-bd_sf"/>
</dbReference>
<comment type="similarity">
    <text evidence="2">Belongs to the FtsK/SpoIIIE/SftA family.</text>
</comment>
<dbReference type="SUPFAM" id="SSF46785">
    <property type="entry name" value="Winged helix' DNA-binding domain"/>
    <property type="match status" value="1"/>
</dbReference>
<evidence type="ECO:0000313" key="11">
    <source>
        <dbReference type="EMBL" id="MFD2171284.1"/>
    </source>
</evidence>
<evidence type="ECO:0000256" key="1">
    <source>
        <dbReference type="ARBA" id="ARBA00004141"/>
    </source>
</evidence>
<dbReference type="PANTHER" id="PTHR22683">
    <property type="entry name" value="SPORULATION PROTEIN RELATED"/>
    <property type="match status" value="1"/>
</dbReference>
<dbReference type="SMART" id="SM00382">
    <property type="entry name" value="AAA"/>
    <property type="match status" value="1"/>
</dbReference>
<feature type="transmembrane region" description="Helical" evidence="9">
    <location>
        <begin position="53"/>
        <end position="79"/>
    </location>
</feature>
<dbReference type="CDD" id="cd01127">
    <property type="entry name" value="TrwB_TraG_TraD_VirD4"/>
    <property type="match status" value="1"/>
</dbReference>
<keyword evidence="9" id="KW-0472">Membrane</keyword>
<dbReference type="RefSeq" id="WP_386047960.1">
    <property type="nucleotide sequence ID" value="NZ_JBHUIO010000009.1"/>
</dbReference>
<comment type="caution">
    <text evidence="11">The sequence shown here is derived from an EMBL/GenBank/DDBJ whole genome shotgun (WGS) entry which is preliminary data.</text>
</comment>
<keyword evidence="12" id="KW-1185">Reference proteome</keyword>
<dbReference type="Pfam" id="PF09397">
    <property type="entry name" value="FtsK_gamma"/>
    <property type="match status" value="1"/>
</dbReference>
<proteinExistence type="inferred from homology"/>
<dbReference type="InterPro" id="IPR027417">
    <property type="entry name" value="P-loop_NTPase"/>
</dbReference>
<reference evidence="12" key="1">
    <citation type="journal article" date="2019" name="Int. J. Syst. Evol. Microbiol.">
        <title>The Global Catalogue of Microorganisms (GCM) 10K type strain sequencing project: providing services to taxonomists for standard genome sequencing and annotation.</title>
        <authorList>
            <consortium name="The Broad Institute Genomics Platform"/>
            <consortium name="The Broad Institute Genome Sequencing Center for Infectious Disease"/>
            <person name="Wu L."/>
            <person name="Ma J."/>
        </authorList>
    </citation>
    <scope>NUCLEOTIDE SEQUENCE [LARGE SCALE GENOMIC DNA]</scope>
    <source>
        <strain evidence="12">CGMCC 1.13574</strain>
    </source>
</reference>
<dbReference type="InterPro" id="IPR036390">
    <property type="entry name" value="WH_DNA-bd_sf"/>
</dbReference>
<evidence type="ECO:0000256" key="5">
    <source>
        <dbReference type="ARBA" id="ARBA00022840"/>
    </source>
</evidence>
<dbReference type="PANTHER" id="PTHR22683:SF41">
    <property type="entry name" value="DNA TRANSLOCASE FTSK"/>
    <property type="match status" value="1"/>
</dbReference>
<evidence type="ECO:0000256" key="6">
    <source>
        <dbReference type="ARBA" id="ARBA00023125"/>
    </source>
</evidence>
<feature type="transmembrane region" description="Helical" evidence="9">
    <location>
        <begin position="26"/>
        <end position="47"/>
    </location>
</feature>
<feature type="domain" description="FtsK" evidence="10">
    <location>
        <begin position="517"/>
        <end position="707"/>
    </location>
</feature>
<keyword evidence="5 7" id="KW-0067">ATP-binding</keyword>
<gene>
    <name evidence="11" type="ORF">ACFSOY_15045</name>
</gene>
<dbReference type="PROSITE" id="PS50901">
    <property type="entry name" value="FTSK"/>
    <property type="match status" value="1"/>
</dbReference>
<dbReference type="Proteomes" id="UP001597343">
    <property type="component" value="Unassembled WGS sequence"/>
</dbReference>
<keyword evidence="3 7" id="KW-0547">Nucleotide-binding</keyword>
<evidence type="ECO:0000256" key="9">
    <source>
        <dbReference type="SAM" id="Phobius"/>
    </source>
</evidence>
<keyword evidence="9" id="KW-1133">Transmembrane helix</keyword>